<gene>
    <name evidence="1" type="ORF">UFOPK3992_00853</name>
</gene>
<dbReference type="InterPro" id="IPR005624">
    <property type="entry name" value="PduO/GlcC-like"/>
</dbReference>
<dbReference type="Gene3D" id="3.30.450.150">
    <property type="entry name" value="Haem-degrading domain"/>
    <property type="match status" value="1"/>
</dbReference>
<dbReference type="InterPro" id="IPR052517">
    <property type="entry name" value="GlcG_carb_metab_protein"/>
</dbReference>
<dbReference type="PANTHER" id="PTHR34309">
    <property type="entry name" value="SLR1406 PROTEIN"/>
    <property type="match status" value="1"/>
</dbReference>
<protein>
    <submittedName>
        <fullName evidence="1">Unannotated protein</fullName>
    </submittedName>
</protein>
<evidence type="ECO:0000313" key="1">
    <source>
        <dbReference type="EMBL" id="CAB5004072.1"/>
    </source>
</evidence>
<dbReference type="Pfam" id="PF03928">
    <property type="entry name" value="HbpS-like"/>
    <property type="match status" value="1"/>
</dbReference>
<organism evidence="1">
    <name type="scientific">freshwater metagenome</name>
    <dbReference type="NCBI Taxonomy" id="449393"/>
    <lineage>
        <taxon>unclassified sequences</taxon>
        <taxon>metagenomes</taxon>
        <taxon>ecological metagenomes</taxon>
    </lineage>
</organism>
<sequence length="136" mass="13795">MTLTLSDARALADHVLASALDRDLTVSCCVVDASGHELLTIRMEEAMWFTPGIARSKAQTAHAMRQPSADLGALAARVPDVITQIKAQVGFPFTTLGGGLPVGPTSALLGAIGVSGASTDEDIELAAAAIAALALG</sequence>
<dbReference type="EMBL" id="CAFBOZ010000106">
    <property type="protein sequence ID" value="CAB5004072.1"/>
    <property type="molecule type" value="Genomic_DNA"/>
</dbReference>
<accession>A0A6J7PN67</accession>
<dbReference type="InterPro" id="IPR038084">
    <property type="entry name" value="PduO/GlcC-like_sf"/>
</dbReference>
<reference evidence="1" key="1">
    <citation type="submission" date="2020-05" db="EMBL/GenBank/DDBJ databases">
        <authorList>
            <person name="Chiriac C."/>
            <person name="Salcher M."/>
            <person name="Ghai R."/>
            <person name="Kavagutti S V."/>
        </authorList>
    </citation>
    <scope>NUCLEOTIDE SEQUENCE</scope>
</reference>
<name>A0A6J7PN67_9ZZZZ</name>
<dbReference type="AlphaFoldDB" id="A0A6J7PN67"/>
<dbReference type="SUPFAM" id="SSF143744">
    <property type="entry name" value="GlcG-like"/>
    <property type="match status" value="1"/>
</dbReference>
<proteinExistence type="predicted"/>
<dbReference type="PANTHER" id="PTHR34309:SF10">
    <property type="entry name" value="SLR1406 PROTEIN"/>
    <property type="match status" value="1"/>
</dbReference>